<keyword evidence="4 11" id="KW-0808">Transferase</keyword>
<comment type="subcellular location">
    <subcellularLocation>
        <location evidence="1 10">Golgi apparatus membrane</location>
        <topology evidence="1 10">Single-pass type II membrane protein</topology>
    </subcellularLocation>
</comment>
<evidence type="ECO:0000313" key="11">
    <source>
        <dbReference type="EMBL" id="ORC84747.1"/>
    </source>
</evidence>
<evidence type="ECO:0000256" key="9">
    <source>
        <dbReference type="ARBA" id="ARBA00023136"/>
    </source>
</evidence>
<dbReference type="GeneID" id="39989605"/>
<dbReference type="InterPro" id="IPR002659">
    <property type="entry name" value="Glyco_trans_31"/>
</dbReference>
<reference evidence="11 12" key="1">
    <citation type="submission" date="2017-03" db="EMBL/GenBank/DDBJ databases">
        <title>An alternative strategy for trypanosome survival in the mammalian bloodstream revealed through genome and transcriptome analysis of the ubiquitous bovine parasite Trypanosoma (Megatrypanum) theileri.</title>
        <authorList>
            <person name="Kelly S."/>
            <person name="Ivens A."/>
            <person name="Mott A."/>
            <person name="O'Neill E."/>
            <person name="Emms D."/>
            <person name="Macleod O."/>
            <person name="Voorheis P."/>
            <person name="Matthews J."/>
            <person name="Matthews K."/>
            <person name="Carrington M."/>
        </authorList>
    </citation>
    <scope>NUCLEOTIDE SEQUENCE [LARGE SCALE GENOMIC DNA]</scope>
    <source>
        <strain evidence="11">Edinburgh</strain>
    </source>
</reference>
<protein>
    <recommendedName>
        <fullName evidence="10">Hexosyltransferase</fullName>
        <ecNumber evidence="10">2.4.1.-</ecNumber>
    </recommendedName>
</protein>
<feature type="non-terminal residue" evidence="11">
    <location>
        <position position="1"/>
    </location>
</feature>
<dbReference type="EC" id="2.4.1.-" evidence="10"/>
<dbReference type="OrthoDB" id="10336611at2759"/>
<dbReference type="VEuPathDB" id="TriTrypDB:TM35_000411170"/>
<gene>
    <name evidence="11" type="ORF">TM35_000411170</name>
</gene>
<keyword evidence="3 10" id="KW-0328">Glycosyltransferase</keyword>
<dbReference type="PANTHER" id="PTHR11214">
    <property type="entry name" value="BETA-1,3-N-ACETYLGLUCOSAMINYLTRANSFERASE"/>
    <property type="match status" value="1"/>
</dbReference>
<evidence type="ECO:0000313" key="12">
    <source>
        <dbReference type="Proteomes" id="UP000192257"/>
    </source>
</evidence>
<organism evidence="11 12">
    <name type="scientific">Trypanosoma theileri</name>
    <dbReference type="NCBI Taxonomy" id="67003"/>
    <lineage>
        <taxon>Eukaryota</taxon>
        <taxon>Discoba</taxon>
        <taxon>Euglenozoa</taxon>
        <taxon>Kinetoplastea</taxon>
        <taxon>Metakinetoplastina</taxon>
        <taxon>Trypanosomatida</taxon>
        <taxon>Trypanosomatidae</taxon>
        <taxon>Trypanosoma</taxon>
    </lineage>
</organism>
<comment type="similarity">
    <text evidence="2 10">Belongs to the glycosyltransferase 31 family.</text>
</comment>
<evidence type="ECO:0000256" key="3">
    <source>
        <dbReference type="ARBA" id="ARBA00022676"/>
    </source>
</evidence>
<evidence type="ECO:0000256" key="1">
    <source>
        <dbReference type="ARBA" id="ARBA00004323"/>
    </source>
</evidence>
<keyword evidence="12" id="KW-1185">Reference proteome</keyword>
<evidence type="ECO:0000256" key="8">
    <source>
        <dbReference type="ARBA" id="ARBA00023034"/>
    </source>
</evidence>
<evidence type="ECO:0000256" key="7">
    <source>
        <dbReference type="ARBA" id="ARBA00022989"/>
    </source>
</evidence>
<dbReference type="Proteomes" id="UP000192257">
    <property type="component" value="Unassembled WGS sequence"/>
</dbReference>
<keyword evidence="9" id="KW-0472">Membrane</keyword>
<dbReference type="Gene3D" id="3.90.550.50">
    <property type="match status" value="1"/>
</dbReference>
<evidence type="ECO:0000256" key="4">
    <source>
        <dbReference type="ARBA" id="ARBA00022679"/>
    </source>
</evidence>
<keyword evidence="7" id="KW-1133">Transmembrane helix</keyword>
<dbReference type="RefSeq" id="XP_028878813.1">
    <property type="nucleotide sequence ID" value="XM_029029825.1"/>
</dbReference>
<accession>A0A1X0NJD1</accession>
<proteinExistence type="inferred from homology"/>
<evidence type="ECO:0000256" key="10">
    <source>
        <dbReference type="RuleBase" id="RU363063"/>
    </source>
</evidence>
<keyword evidence="8 10" id="KW-0333">Golgi apparatus</keyword>
<dbReference type="PANTHER" id="PTHR11214:SF351">
    <property type="entry name" value="BETA-1,3-GALACTOSYLTRANSFERASE PVG3"/>
    <property type="match status" value="1"/>
</dbReference>
<dbReference type="GO" id="GO:0000139">
    <property type="term" value="C:Golgi membrane"/>
    <property type="evidence" value="ECO:0007669"/>
    <property type="project" value="UniProtKB-SubCell"/>
</dbReference>
<comment type="caution">
    <text evidence="11">The sequence shown here is derived from an EMBL/GenBank/DDBJ whole genome shotgun (WGS) entry which is preliminary data.</text>
</comment>
<evidence type="ECO:0000256" key="6">
    <source>
        <dbReference type="ARBA" id="ARBA00022968"/>
    </source>
</evidence>
<dbReference type="GO" id="GO:0016758">
    <property type="term" value="F:hexosyltransferase activity"/>
    <property type="evidence" value="ECO:0007669"/>
    <property type="project" value="InterPro"/>
</dbReference>
<evidence type="ECO:0000256" key="2">
    <source>
        <dbReference type="ARBA" id="ARBA00008661"/>
    </source>
</evidence>
<keyword evidence="6" id="KW-0735">Signal-anchor</keyword>
<dbReference type="AlphaFoldDB" id="A0A1X0NJD1"/>
<dbReference type="EMBL" id="NBCO01000041">
    <property type="protein sequence ID" value="ORC84747.1"/>
    <property type="molecule type" value="Genomic_DNA"/>
</dbReference>
<name>A0A1X0NJD1_9TRYP</name>
<evidence type="ECO:0000256" key="5">
    <source>
        <dbReference type="ARBA" id="ARBA00022692"/>
    </source>
</evidence>
<sequence>TLDNEVHSQYHQYFTYTTANSSGGLAINYHESLRYIPRSTVQTWKERDYLIVFGIPSIDIDERRRRRYLQRTTCWQYPGVARRANNFTGDMLVLYVLARHPSQGYNYSESLLKEVAEYHDIITLNINEGVSNFPKMVGGLGYYSLEAQMGLSQKTYIWFEMAVGLFSKVNYFSKGDDDMFLYVPQFLADLKVLPKRCLYWGMISGPRSPAHIYFAIGACYTLSRDVAETFLSYEPTRRLLSLPYSHTRQSEYRSLNVDCEDTMVARALHEVKSQCLVFVNESFCRFHDLHYNSYKRRASNSSVLLHHLKEKEYYTLMKMFSSRTAETAKTYKNIDGRIIFDC</sequence>
<keyword evidence="5" id="KW-0812">Transmembrane</keyword>